<evidence type="ECO:0000256" key="2">
    <source>
        <dbReference type="PIRNR" id="PIRNR036893"/>
    </source>
</evidence>
<dbReference type="InterPro" id="IPR022271">
    <property type="entry name" value="Lipocalin_ApoD"/>
</dbReference>
<dbReference type="SUPFAM" id="SSF50814">
    <property type="entry name" value="Lipocalins"/>
    <property type="match status" value="1"/>
</dbReference>
<dbReference type="InterPro" id="IPR002446">
    <property type="entry name" value="Lipocalin_bac"/>
</dbReference>
<dbReference type="EMBL" id="FWZT01000016">
    <property type="protein sequence ID" value="SMF52606.1"/>
    <property type="molecule type" value="Genomic_DNA"/>
</dbReference>
<dbReference type="PIRSF" id="PIRSF036893">
    <property type="entry name" value="Lipocalin_ApoD"/>
    <property type="match status" value="1"/>
</dbReference>
<dbReference type="PROSITE" id="PS00213">
    <property type="entry name" value="LIPOCALIN"/>
    <property type="match status" value="1"/>
</dbReference>
<organism evidence="4 5">
    <name type="scientific">Pseudobacteriovorax antillogorgiicola</name>
    <dbReference type="NCBI Taxonomy" id="1513793"/>
    <lineage>
        <taxon>Bacteria</taxon>
        <taxon>Pseudomonadati</taxon>
        <taxon>Bdellovibrionota</taxon>
        <taxon>Oligoflexia</taxon>
        <taxon>Oligoflexales</taxon>
        <taxon>Pseudobacteriovoracaceae</taxon>
        <taxon>Pseudobacteriovorax</taxon>
    </lineage>
</organism>
<keyword evidence="2" id="KW-0732">Signal</keyword>
<dbReference type="InterPro" id="IPR022272">
    <property type="entry name" value="Lipocalin_CS"/>
</dbReference>
<gene>
    <name evidence="4" type="ORF">SAMN06296036_11666</name>
</gene>
<dbReference type="InterPro" id="IPR000566">
    <property type="entry name" value="Lipocln_cytosolic_FA-bd_dom"/>
</dbReference>
<feature type="chain" id="PRO_5013437223" evidence="2">
    <location>
        <begin position="20"/>
        <end position="175"/>
    </location>
</feature>
<sequence>MKLMTIACGLVLTSQAAFAGIFPKVVPDLDLPQFLGKWYQIASTDPFFQRDCVCVTAEYEINDNGNVDVINSCRKGAVDGELDVAIGEAKTTRNPAKLNVSFGGFGLPFSNYWVVDLAEDYSYAVISTPFRTPIWILSRTPDMEDELYSDILQNLDERGFRINSINPTLQAGCDN</sequence>
<dbReference type="InterPro" id="IPR047202">
    <property type="entry name" value="Lipocalin_Blc-like_dom"/>
</dbReference>
<keyword evidence="4" id="KW-0449">Lipoprotein</keyword>
<evidence type="ECO:0000256" key="1">
    <source>
        <dbReference type="ARBA" id="ARBA00006889"/>
    </source>
</evidence>
<dbReference type="STRING" id="1513793.SAMN06296036_11666"/>
<dbReference type="PRINTS" id="PR01171">
    <property type="entry name" value="BCTLIPOCALIN"/>
</dbReference>
<evidence type="ECO:0000259" key="3">
    <source>
        <dbReference type="Pfam" id="PF08212"/>
    </source>
</evidence>
<dbReference type="Gene3D" id="2.40.128.20">
    <property type="match status" value="1"/>
</dbReference>
<dbReference type="Proteomes" id="UP000192907">
    <property type="component" value="Unassembled WGS sequence"/>
</dbReference>
<dbReference type="CDD" id="cd19438">
    <property type="entry name" value="lipocalin_Blc-like"/>
    <property type="match status" value="1"/>
</dbReference>
<dbReference type="Pfam" id="PF08212">
    <property type="entry name" value="Lipocalin_2"/>
    <property type="match status" value="1"/>
</dbReference>
<dbReference type="InterPro" id="IPR012674">
    <property type="entry name" value="Calycin"/>
</dbReference>
<evidence type="ECO:0000313" key="5">
    <source>
        <dbReference type="Proteomes" id="UP000192907"/>
    </source>
</evidence>
<dbReference type="PANTHER" id="PTHR10612:SF34">
    <property type="entry name" value="APOLIPOPROTEIN D"/>
    <property type="match status" value="1"/>
</dbReference>
<keyword evidence="5" id="KW-1185">Reference proteome</keyword>
<dbReference type="AlphaFoldDB" id="A0A1Y6CA33"/>
<reference evidence="5" key="1">
    <citation type="submission" date="2017-04" db="EMBL/GenBank/DDBJ databases">
        <authorList>
            <person name="Varghese N."/>
            <person name="Submissions S."/>
        </authorList>
    </citation>
    <scope>NUCLEOTIDE SEQUENCE [LARGE SCALE GENOMIC DNA]</scope>
    <source>
        <strain evidence="5">RKEM611</strain>
    </source>
</reference>
<dbReference type="GO" id="GO:0006950">
    <property type="term" value="P:response to stress"/>
    <property type="evidence" value="ECO:0007669"/>
    <property type="project" value="UniProtKB-ARBA"/>
</dbReference>
<proteinExistence type="inferred from homology"/>
<evidence type="ECO:0000313" key="4">
    <source>
        <dbReference type="EMBL" id="SMF52606.1"/>
    </source>
</evidence>
<comment type="similarity">
    <text evidence="1 2">Belongs to the calycin superfamily. Lipocalin family.</text>
</comment>
<accession>A0A1Y6CA33</accession>
<dbReference type="PANTHER" id="PTHR10612">
    <property type="entry name" value="APOLIPOPROTEIN D"/>
    <property type="match status" value="1"/>
</dbReference>
<feature type="signal peptide" evidence="2">
    <location>
        <begin position="1"/>
        <end position="19"/>
    </location>
</feature>
<feature type="domain" description="Lipocalin/cytosolic fatty-acid binding" evidence="3">
    <location>
        <begin position="29"/>
        <end position="168"/>
    </location>
</feature>
<name>A0A1Y6CA33_9BACT</name>
<protein>
    <submittedName>
        <fullName evidence="4">Apolipoprotein D and lipocalin family protein</fullName>
    </submittedName>
</protein>
<dbReference type="RefSeq" id="WP_159455500.1">
    <property type="nucleotide sequence ID" value="NZ_FWZT01000016.1"/>
</dbReference>